<dbReference type="PROSITE" id="PS00107">
    <property type="entry name" value="PROTEIN_KINASE_ATP"/>
    <property type="match status" value="1"/>
</dbReference>
<gene>
    <name evidence="7" type="ORF">DB30_03197</name>
</gene>
<dbReference type="InterPro" id="IPR000719">
    <property type="entry name" value="Prot_kinase_dom"/>
</dbReference>
<organism evidence="7 8">
    <name type="scientific">Enhygromyxa salina</name>
    <dbReference type="NCBI Taxonomy" id="215803"/>
    <lineage>
        <taxon>Bacteria</taxon>
        <taxon>Pseudomonadati</taxon>
        <taxon>Myxococcota</taxon>
        <taxon>Polyangia</taxon>
        <taxon>Nannocystales</taxon>
        <taxon>Nannocystaceae</taxon>
        <taxon>Enhygromyxa</taxon>
    </lineage>
</organism>
<sequence length="297" mass="33452">MSETPPQPNPEPVHYVFPDAGEAVRRDHANYYIGAPIGQGYYGIVYDCTDDWGNELVAKVLKPMGSFQQVADRWQREAAVLTTMRHPSITYIHDAFVYHNLFYLIIEKCLYPLSAELHVASELWLPQMARDLLQATAYIHRAGWVHKDIHVGNVFVSATKDPFDEAREPVIGFKLGDFGISRMEGSIRPHGSELARWMLPPEAIDPARFGPIDRRVDIYHAALTFMCVVYGQILRFNREQILAGEPQRLARSLDSIYGPPLARALNPCAAERTPTALEFWRDIHAAITAAGVRAEIG</sequence>
<dbReference type="EMBL" id="JMCC02000023">
    <property type="protein sequence ID" value="KIG17496.1"/>
    <property type="molecule type" value="Genomic_DNA"/>
</dbReference>
<dbReference type="GO" id="GO:0004674">
    <property type="term" value="F:protein serine/threonine kinase activity"/>
    <property type="evidence" value="ECO:0007669"/>
    <property type="project" value="UniProtKB-KW"/>
</dbReference>
<dbReference type="Pfam" id="PF00069">
    <property type="entry name" value="Pkinase"/>
    <property type="match status" value="1"/>
</dbReference>
<accession>A0A0C2D2J2</accession>
<dbReference type="InterPro" id="IPR017441">
    <property type="entry name" value="Protein_kinase_ATP_BS"/>
</dbReference>
<feature type="domain" description="Protein kinase" evidence="6">
    <location>
        <begin position="31"/>
        <end position="297"/>
    </location>
</feature>
<evidence type="ECO:0000256" key="4">
    <source>
        <dbReference type="ARBA" id="ARBA00022840"/>
    </source>
</evidence>
<dbReference type="InterPro" id="IPR011009">
    <property type="entry name" value="Kinase-like_dom_sf"/>
</dbReference>
<evidence type="ECO:0000313" key="7">
    <source>
        <dbReference type="EMBL" id="KIG17496.1"/>
    </source>
</evidence>
<keyword evidence="4 5" id="KW-0067">ATP-binding</keyword>
<dbReference type="RefSeq" id="WP_052548282.1">
    <property type="nucleotide sequence ID" value="NZ_JMCC02000023.1"/>
</dbReference>
<keyword evidence="1" id="KW-0808">Transferase</keyword>
<dbReference type="AlphaFoldDB" id="A0A0C2D2J2"/>
<keyword evidence="7" id="KW-0723">Serine/threonine-protein kinase</keyword>
<evidence type="ECO:0000256" key="1">
    <source>
        <dbReference type="ARBA" id="ARBA00022679"/>
    </source>
</evidence>
<protein>
    <submittedName>
        <fullName evidence="7">Serine/threonine protein kinase</fullName>
    </submittedName>
</protein>
<evidence type="ECO:0000256" key="2">
    <source>
        <dbReference type="ARBA" id="ARBA00022741"/>
    </source>
</evidence>
<reference evidence="7 8" key="1">
    <citation type="submission" date="2014-12" db="EMBL/GenBank/DDBJ databases">
        <title>Genome assembly of Enhygromyxa salina DSM 15201.</title>
        <authorList>
            <person name="Sharma G."/>
            <person name="Subramanian S."/>
        </authorList>
    </citation>
    <scope>NUCLEOTIDE SEQUENCE [LARGE SCALE GENOMIC DNA]</scope>
    <source>
        <strain evidence="7 8">DSM 15201</strain>
    </source>
</reference>
<evidence type="ECO:0000313" key="8">
    <source>
        <dbReference type="Proteomes" id="UP000031599"/>
    </source>
</evidence>
<feature type="binding site" evidence="5">
    <location>
        <position position="59"/>
    </location>
    <ligand>
        <name>ATP</name>
        <dbReference type="ChEBI" id="CHEBI:30616"/>
    </ligand>
</feature>
<evidence type="ECO:0000256" key="5">
    <source>
        <dbReference type="PROSITE-ProRule" id="PRU10141"/>
    </source>
</evidence>
<proteinExistence type="predicted"/>
<dbReference type="PANTHER" id="PTHR43289">
    <property type="entry name" value="MITOGEN-ACTIVATED PROTEIN KINASE KINASE KINASE 20-RELATED"/>
    <property type="match status" value="1"/>
</dbReference>
<dbReference type="Gene3D" id="1.10.510.10">
    <property type="entry name" value="Transferase(Phosphotransferase) domain 1"/>
    <property type="match status" value="1"/>
</dbReference>
<evidence type="ECO:0000259" key="6">
    <source>
        <dbReference type="PROSITE" id="PS50011"/>
    </source>
</evidence>
<dbReference type="Gene3D" id="3.30.200.20">
    <property type="entry name" value="Phosphorylase Kinase, domain 1"/>
    <property type="match status" value="1"/>
</dbReference>
<comment type="caution">
    <text evidence="7">The sequence shown here is derived from an EMBL/GenBank/DDBJ whole genome shotgun (WGS) entry which is preliminary data.</text>
</comment>
<dbReference type="PANTHER" id="PTHR43289:SF6">
    <property type="entry name" value="SERINE_THREONINE-PROTEIN KINASE NEKL-3"/>
    <property type="match status" value="1"/>
</dbReference>
<keyword evidence="3 7" id="KW-0418">Kinase</keyword>
<evidence type="ECO:0000256" key="3">
    <source>
        <dbReference type="ARBA" id="ARBA00022777"/>
    </source>
</evidence>
<dbReference type="Proteomes" id="UP000031599">
    <property type="component" value="Unassembled WGS sequence"/>
</dbReference>
<dbReference type="SUPFAM" id="SSF56112">
    <property type="entry name" value="Protein kinase-like (PK-like)"/>
    <property type="match status" value="1"/>
</dbReference>
<keyword evidence="2 5" id="KW-0547">Nucleotide-binding</keyword>
<dbReference type="PROSITE" id="PS50011">
    <property type="entry name" value="PROTEIN_KINASE_DOM"/>
    <property type="match status" value="1"/>
</dbReference>
<dbReference type="GO" id="GO:0005524">
    <property type="term" value="F:ATP binding"/>
    <property type="evidence" value="ECO:0007669"/>
    <property type="project" value="UniProtKB-UniRule"/>
</dbReference>
<name>A0A0C2D2J2_9BACT</name>